<feature type="region of interest" description="Disordered" evidence="1">
    <location>
        <begin position="85"/>
        <end position="116"/>
    </location>
</feature>
<evidence type="ECO:0000313" key="2">
    <source>
        <dbReference type="EMBL" id="KAF2741053.1"/>
    </source>
</evidence>
<proteinExistence type="predicted"/>
<organism evidence="2 3">
    <name type="scientific">Polyplosphaeria fusca</name>
    <dbReference type="NCBI Taxonomy" id="682080"/>
    <lineage>
        <taxon>Eukaryota</taxon>
        <taxon>Fungi</taxon>
        <taxon>Dikarya</taxon>
        <taxon>Ascomycota</taxon>
        <taxon>Pezizomycotina</taxon>
        <taxon>Dothideomycetes</taxon>
        <taxon>Pleosporomycetidae</taxon>
        <taxon>Pleosporales</taxon>
        <taxon>Tetraplosphaeriaceae</taxon>
        <taxon>Polyplosphaeria</taxon>
    </lineage>
</organism>
<dbReference type="AlphaFoldDB" id="A0A9P4RCH5"/>
<keyword evidence="3" id="KW-1185">Reference proteome</keyword>
<comment type="caution">
    <text evidence="2">The sequence shown here is derived from an EMBL/GenBank/DDBJ whole genome shotgun (WGS) entry which is preliminary data.</text>
</comment>
<gene>
    <name evidence="2" type="ORF">EJ04DRAFT_112876</name>
</gene>
<sequence length="141" mass="15489">MIGPILRLRCLPPSVFRSRCTASHESQTSHVVSSQKAAPFLIRHCSHKGVTVTVQSFIYWHGSFRRPVGILFFAVTDSLGTNVTSAPAPQLETPTRSMRPPAAQPHSTQPINYSPSSPTSFLDSILNTELTVLMRFMVLGP</sequence>
<evidence type="ECO:0000313" key="3">
    <source>
        <dbReference type="Proteomes" id="UP000799444"/>
    </source>
</evidence>
<name>A0A9P4RCH5_9PLEO</name>
<accession>A0A9P4RCH5</accession>
<evidence type="ECO:0000256" key="1">
    <source>
        <dbReference type="SAM" id="MobiDB-lite"/>
    </source>
</evidence>
<dbReference type="EMBL" id="ML996098">
    <property type="protein sequence ID" value="KAF2741053.1"/>
    <property type="molecule type" value="Genomic_DNA"/>
</dbReference>
<protein>
    <submittedName>
        <fullName evidence="2">Uncharacterized protein</fullName>
    </submittedName>
</protein>
<feature type="compositionally biased region" description="Polar residues" evidence="1">
    <location>
        <begin position="105"/>
        <end position="116"/>
    </location>
</feature>
<feature type="compositionally biased region" description="Polar residues" evidence="1">
    <location>
        <begin position="85"/>
        <end position="96"/>
    </location>
</feature>
<reference evidence="2" key="1">
    <citation type="journal article" date="2020" name="Stud. Mycol.">
        <title>101 Dothideomycetes genomes: a test case for predicting lifestyles and emergence of pathogens.</title>
        <authorList>
            <person name="Haridas S."/>
            <person name="Albert R."/>
            <person name="Binder M."/>
            <person name="Bloem J."/>
            <person name="Labutti K."/>
            <person name="Salamov A."/>
            <person name="Andreopoulos B."/>
            <person name="Baker S."/>
            <person name="Barry K."/>
            <person name="Bills G."/>
            <person name="Bluhm B."/>
            <person name="Cannon C."/>
            <person name="Castanera R."/>
            <person name="Culley D."/>
            <person name="Daum C."/>
            <person name="Ezra D."/>
            <person name="Gonzalez J."/>
            <person name="Henrissat B."/>
            <person name="Kuo A."/>
            <person name="Liang C."/>
            <person name="Lipzen A."/>
            <person name="Lutzoni F."/>
            <person name="Magnuson J."/>
            <person name="Mondo S."/>
            <person name="Nolan M."/>
            <person name="Ohm R."/>
            <person name="Pangilinan J."/>
            <person name="Park H.-J."/>
            <person name="Ramirez L."/>
            <person name="Alfaro M."/>
            <person name="Sun H."/>
            <person name="Tritt A."/>
            <person name="Yoshinaga Y."/>
            <person name="Zwiers L.-H."/>
            <person name="Turgeon B."/>
            <person name="Goodwin S."/>
            <person name="Spatafora J."/>
            <person name="Crous P."/>
            <person name="Grigoriev I."/>
        </authorList>
    </citation>
    <scope>NUCLEOTIDE SEQUENCE</scope>
    <source>
        <strain evidence="2">CBS 125425</strain>
    </source>
</reference>
<dbReference type="Proteomes" id="UP000799444">
    <property type="component" value="Unassembled WGS sequence"/>
</dbReference>